<dbReference type="AlphaFoldDB" id="A0A7W5FX45"/>
<gene>
    <name evidence="2" type="ORF">FHS03_004975</name>
</gene>
<protein>
    <submittedName>
        <fullName evidence="2">Uncharacterized protein</fullName>
    </submittedName>
</protein>
<evidence type="ECO:0000256" key="1">
    <source>
        <dbReference type="SAM" id="MobiDB-lite"/>
    </source>
</evidence>
<dbReference type="EMBL" id="JACHXD010000021">
    <property type="protein sequence ID" value="MBB3121883.1"/>
    <property type="molecule type" value="Genomic_DNA"/>
</dbReference>
<evidence type="ECO:0000313" key="2">
    <source>
        <dbReference type="EMBL" id="MBB3121883.1"/>
    </source>
</evidence>
<organism evidence="2 3">
    <name type="scientific">Pseudoduganella violacea</name>
    <dbReference type="NCBI Taxonomy" id="1715466"/>
    <lineage>
        <taxon>Bacteria</taxon>
        <taxon>Pseudomonadati</taxon>
        <taxon>Pseudomonadota</taxon>
        <taxon>Betaproteobacteria</taxon>
        <taxon>Burkholderiales</taxon>
        <taxon>Oxalobacteraceae</taxon>
        <taxon>Telluria group</taxon>
        <taxon>Pseudoduganella</taxon>
    </lineage>
</organism>
<accession>A0A7W5FX45</accession>
<feature type="compositionally biased region" description="Basic and acidic residues" evidence="1">
    <location>
        <begin position="50"/>
        <end position="66"/>
    </location>
</feature>
<name>A0A7W5FX45_9BURK</name>
<comment type="caution">
    <text evidence="2">The sequence shown here is derived from an EMBL/GenBank/DDBJ whole genome shotgun (WGS) entry which is preliminary data.</text>
</comment>
<dbReference type="Proteomes" id="UP000541535">
    <property type="component" value="Unassembled WGS sequence"/>
</dbReference>
<feature type="region of interest" description="Disordered" evidence="1">
    <location>
        <begin position="1"/>
        <end position="66"/>
    </location>
</feature>
<dbReference type="RefSeq" id="WP_183443570.1">
    <property type="nucleotide sequence ID" value="NZ_JACHXD010000021.1"/>
</dbReference>
<sequence>MANKALATRQKMRIRIEPSQTFGKPRNPFAGLAKARASGPHGKSKGAQRQADKQALKKIDPFKKPE</sequence>
<keyword evidence="3" id="KW-1185">Reference proteome</keyword>
<evidence type="ECO:0000313" key="3">
    <source>
        <dbReference type="Proteomes" id="UP000541535"/>
    </source>
</evidence>
<reference evidence="2 3" key="1">
    <citation type="submission" date="2020-08" db="EMBL/GenBank/DDBJ databases">
        <title>Genomic Encyclopedia of Type Strains, Phase III (KMG-III): the genomes of soil and plant-associated and newly described type strains.</title>
        <authorList>
            <person name="Whitman W."/>
        </authorList>
    </citation>
    <scope>NUCLEOTIDE SEQUENCE [LARGE SCALE GENOMIC DNA]</scope>
    <source>
        <strain evidence="2 3">CECT 8897</strain>
    </source>
</reference>
<proteinExistence type="predicted"/>